<dbReference type="PANTHER" id="PTHR34039:SF1">
    <property type="entry name" value="UPF0102 PROTEIN YRAN"/>
    <property type="match status" value="1"/>
</dbReference>
<dbReference type="InterPro" id="IPR003509">
    <property type="entry name" value="UPF0102_YraN-like"/>
</dbReference>
<proteinExistence type="inferred from homology"/>
<dbReference type="NCBIfam" id="NF009150">
    <property type="entry name" value="PRK12497.1-3"/>
    <property type="match status" value="1"/>
</dbReference>
<dbReference type="Proteomes" id="UP000595917">
    <property type="component" value="Chromosome"/>
</dbReference>
<organism evidence="3 4">
    <name type="scientific">Breznakiella homolactica</name>
    <dbReference type="NCBI Taxonomy" id="2798577"/>
    <lineage>
        <taxon>Bacteria</taxon>
        <taxon>Pseudomonadati</taxon>
        <taxon>Spirochaetota</taxon>
        <taxon>Spirochaetia</taxon>
        <taxon>Spirochaetales</taxon>
        <taxon>Breznakiellaceae</taxon>
        <taxon>Breznakiella</taxon>
    </lineage>
</organism>
<dbReference type="Pfam" id="PF02021">
    <property type="entry name" value="UPF0102"/>
    <property type="match status" value="1"/>
</dbReference>
<dbReference type="Gene3D" id="3.40.1350.10">
    <property type="match status" value="1"/>
</dbReference>
<dbReference type="SUPFAM" id="SSF52980">
    <property type="entry name" value="Restriction endonuclease-like"/>
    <property type="match status" value="1"/>
</dbReference>
<dbReference type="AlphaFoldDB" id="A0A7T7XNV3"/>
<dbReference type="NCBIfam" id="TIGR00252">
    <property type="entry name" value="YraN family protein"/>
    <property type="match status" value="1"/>
</dbReference>
<reference evidence="3" key="1">
    <citation type="submission" date="2021-01" db="EMBL/GenBank/DDBJ databases">
        <title>Description of Breznakiella homolactica.</title>
        <authorList>
            <person name="Song Y."/>
            <person name="Brune A."/>
        </authorList>
    </citation>
    <scope>NUCLEOTIDE SEQUENCE</scope>
    <source>
        <strain evidence="3">RmG30</strain>
    </source>
</reference>
<evidence type="ECO:0000256" key="2">
    <source>
        <dbReference type="HAMAP-Rule" id="MF_00048"/>
    </source>
</evidence>
<dbReference type="CDD" id="cd20736">
    <property type="entry name" value="PoNe_Nuclease"/>
    <property type="match status" value="1"/>
</dbReference>
<name>A0A7T7XNV3_9SPIR</name>
<evidence type="ECO:0000313" key="4">
    <source>
        <dbReference type="Proteomes" id="UP000595917"/>
    </source>
</evidence>
<dbReference type="InterPro" id="IPR011856">
    <property type="entry name" value="tRNA_endonuc-like_dom_sf"/>
</dbReference>
<dbReference type="InterPro" id="IPR011335">
    <property type="entry name" value="Restrct_endonuc-II-like"/>
</dbReference>
<protein>
    <recommendedName>
        <fullName evidence="2">UPF0102 protein JFL75_01935</fullName>
    </recommendedName>
</protein>
<dbReference type="HAMAP" id="MF_00048">
    <property type="entry name" value="UPF0102"/>
    <property type="match status" value="1"/>
</dbReference>
<dbReference type="PANTHER" id="PTHR34039">
    <property type="entry name" value="UPF0102 PROTEIN YRAN"/>
    <property type="match status" value="1"/>
</dbReference>
<dbReference type="RefSeq" id="WP_215627005.1">
    <property type="nucleotide sequence ID" value="NZ_CP067089.2"/>
</dbReference>
<keyword evidence="4" id="KW-1185">Reference proteome</keyword>
<comment type="similarity">
    <text evidence="1 2">Belongs to the UPF0102 family.</text>
</comment>
<dbReference type="KEGG" id="bhc:JFL75_01935"/>
<evidence type="ECO:0000256" key="1">
    <source>
        <dbReference type="ARBA" id="ARBA00006738"/>
    </source>
</evidence>
<gene>
    <name evidence="3" type="ORF">JFL75_01935</name>
</gene>
<dbReference type="EMBL" id="CP067089">
    <property type="protein sequence ID" value="QQO09702.1"/>
    <property type="molecule type" value="Genomic_DNA"/>
</dbReference>
<evidence type="ECO:0000313" key="3">
    <source>
        <dbReference type="EMBL" id="QQO09702.1"/>
    </source>
</evidence>
<sequence length="115" mass="13008">MTNSAAGTQGESRAARFLADAGMSVVGRNFRSQYGEVDIIAKDGDTLVFVEVKSWRGYGFDALEQSIDMKKQRRIIETAKYFLSSHREYNSMAVRFDVVFVSPRDIQHLVSAFME</sequence>
<dbReference type="GO" id="GO:0003676">
    <property type="term" value="F:nucleic acid binding"/>
    <property type="evidence" value="ECO:0007669"/>
    <property type="project" value="InterPro"/>
</dbReference>
<accession>A0A7T7XNV3</accession>